<dbReference type="PANTHER" id="PTHR45721">
    <property type="entry name" value="LAMIN DM0-RELATED"/>
    <property type="match status" value="1"/>
</dbReference>
<proteinExistence type="predicted"/>
<dbReference type="InterPro" id="IPR039008">
    <property type="entry name" value="IF_rod_dom"/>
</dbReference>
<dbReference type="Pfam" id="PF00038">
    <property type="entry name" value="Filament"/>
    <property type="match status" value="2"/>
</dbReference>
<reference evidence="7 8" key="1">
    <citation type="submission" date="2022-05" db="EMBL/GenBank/DDBJ databases">
        <title>Chromosome-level reference genomes for two strains of Caenorhabditis briggsae: an improved platform for comparative genomics.</title>
        <authorList>
            <person name="Stevens L."/>
            <person name="Andersen E.C."/>
        </authorList>
    </citation>
    <scope>NUCLEOTIDE SEQUENCE [LARGE SCALE GENOMIC DNA]</scope>
    <source>
        <strain evidence="7">QX1410_ONT</strain>
        <tissue evidence="7">Whole-organism</tissue>
    </source>
</reference>
<dbReference type="FunFam" id="1.20.5.170:FF:000058">
    <property type="entry name" value="Intermediate filament protein B"/>
    <property type="match status" value="2"/>
</dbReference>
<evidence type="ECO:0000259" key="5">
    <source>
        <dbReference type="PROSITE" id="PS51841"/>
    </source>
</evidence>
<keyword evidence="1" id="KW-0403">Intermediate filament</keyword>
<feature type="coiled-coil region" evidence="3">
    <location>
        <begin position="124"/>
        <end position="228"/>
    </location>
</feature>
<evidence type="ECO:0000259" key="6">
    <source>
        <dbReference type="PROSITE" id="PS51842"/>
    </source>
</evidence>
<accession>A0AAE8ZPR6</accession>
<sequence>MSEDTYRSSITSRPSFNRLSTSSTQNYGTPGSGSRVLKIVTEMSSLSVASGLSPYGQNAASTIRDNREREKKEIMELNDRLAGYIEKGRFLEGQNRRLEADLQMLQGRFGKRTGSVKVMYELEITTAQTVVKQTEKDKEAAEKEIRQLQDQLDEFRKKWAEANSGRAEDRLKIDELLVTFSELEAEINLLKRRIALLDEEIAWLRKENARLQAELQRVRVQLDQETLLRIDNQNRVKTLLEEIDFMRRGFDSELKDLQAMAVRDTTNENREIFKNELANAIRDIRAEYDQMMNGSKNECESWYQLRVQEINTQSNRQNAENNYQKEEVKRLRNQISELRGKLSDLEARNILLEKQIEDLNYQLEDDQRSYEAALNDKDAQIRKLREECQALMVDLQMLLDAKQNLDGEIKVYRQILDGPDTEGLKQLVERVVRTSAITEVADTETMRVIKGEHSSKKSYQRSAKGNVSIEESCADGKFVILRNTNTSKEEPLGDWKLKRKIDGKREIVFTFPFDYILQPSKTVKILLFLKEKIILALEQTFKLFCTIIKERSAPLKVNVKANRQRRLKARSNMSDDTYRSSITSRPSFNRTVTSSTQNYGTPGSGNRVLKIVTEMSSSSVASGLSPYGQNAASTIRDNREREKKEIMELNDRLAGYIEKVRFLEAQNRKLGADLQMLQGRFGKSTGSVKVMYELEITTAQTVVKQTGKDKEEAEREIRKLQDQLDEFRKKWEEANSGRAEDRLKIDELLVTLSGLEAEINLLKRRIALLEEEIARLRKENARLQAELQRVRVQLDQETLLRIDNQNRVKTLLEEIDFMKRGFDSELKDLQAMAARDTTNENREFFKNELANAIRDIRAEYEQMMNGNKSELESWYQLRVQEINTQSNRQNAENNYQKEEVKRLRNQTSELRGKLSDLEARNVLLEKQIEDLNYQLEDDQRSYEAALNDKDAQIRKLREECQALMVELQMLLDTKQTLDGELKVYRKMLDGESDNNGLRQLVEQVVRTSAINEVADTETMRVVKGEHSSRTSYQRSAKGHVAIKETSPEGKFVILENTHRAKEEPLGDWKLKRKIDGKREIVFTFPSDYVLHPFQSVKIFARGNGIANPPDVLVFEGDDTFGVGANVQTILYNNKGEERATHIQRQSQQTTTS</sequence>
<name>A0AAE8ZPR6_CAEBR</name>
<dbReference type="FunFam" id="1.20.5.1160:FF:000016">
    <property type="entry name" value="Intermediate filament protein A"/>
    <property type="match status" value="1"/>
</dbReference>
<feature type="region of interest" description="Disordered" evidence="4">
    <location>
        <begin position="1021"/>
        <end position="1040"/>
    </location>
</feature>
<dbReference type="PROSITE" id="PS51842">
    <property type="entry name" value="IF_ROD_2"/>
    <property type="match status" value="2"/>
</dbReference>
<dbReference type="Gene3D" id="1.20.5.1160">
    <property type="entry name" value="Vasodilator-stimulated phosphoprotein"/>
    <property type="match status" value="2"/>
</dbReference>
<dbReference type="PANTHER" id="PTHR45721:SF9">
    <property type="entry name" value="INTERMEDIATE FILAMENT PROTEIN IFA-2-RELATED"/>
    <property type="match status" value="1"/>
</dbReference>
<dbReference type="Proteomes" id="UP000827892">
    <property type="component" value="Chromosome X"/>
</dbReference>
<evidence type="ECO:0000313" key="7">
    <source>
        <dbReference type="EMBL" id="ULT79681.1"/>
    </source>
</evidence>
<feature type="domain" description="IF rod" evidence="6">
    <location>
        <begin position="70"/>
        <end position="423"/>
    </location>
</feature>
<dbReference type="GO" id="GO:0005882">
    <property type="term" value="C:intermediate filament"/>
    <property type="evidence" value="ECO:0007669"/>
    <property type="project" value="UniProtKB-KW"/>
</dbReference>
<dbReference type="SUPFAM" id="SSF64593">
    <property type="entry name" value="Intermediate filament protein, coiled coil region"/>
    <property type="match status" value="4"/>
</dbReference>
<dbReference type="Gene3D" id="1.20.5.170">
    <property type="match status" value="2"/>
</dbReference>
<feature type="coiled-coil region" evidence="3">
    <location>
        <begin position="835"/>
        <end position="973"/>
    </location>
</feature>
<dbReference type="PROSITE" id="PS51841">
    <property type="entry name" value="LTD"/>
    <property type="match status" value="2"/>
</dbReference>
<protein>
    <submittedName>
        <fullName evidence="7">Uncharacterized protein</fullName>
    </submittedName>
</protein>
<evidence type="ECO:0000256" key="4">
    <source>
        <dbReference type="SAM" id="MobiDB-lite"/>
    </source>
</evidence>
<dbReference type="AlphaFoldDB" id="A0AAE8ZPR6"/>
<feature type="region of interest" description="Disordered" evidence="4">
    <location>
        <begin position="1"/>
        <end position="32"/>
    </location>
</feature>
<dbReference type="SUPFAM" id="SSF74853">
    <property type="entry name" value="Lamin A/C globular tail domain"/>
    <property type="match status" value="2"/>
</dbReference>
<dbReference type="FunFam" id="2.60.40.1260:FF:000003">
    <property type="entry name" value="Intermediate filament protein A"/>
    <property type="match status" value="1"/>
</dbReference>
<gene>
    <name evidence="7" type="ORF">L3Y34_010333</name>
</gene>
<organism evidence="7 8">
    <name type="scientific">Caenorhabditis briggsae</name>
    <dbReference type="NCBI Taxonomy" id="6238"/>
    <lineage>
        <taxon>Eukaryota</taxon>
        <taxon>Metazoa</taxon>
        <taxon>Ecdysozoa</taxon>
        <taxon>Nematoda</taxon>
        <taxon>Chromadorea</taxon>
        <taxon>Rhabditida</taxon>
        <taxon>Rhabditina</taxon>
        <taxon>Rhabditomorpha</taxon>
        <taxon>Rhabditoidea</taxon>
        <taxon>Rhabditidae</taxon>
        <taxon>Peloderinae</taxon>
        <taxon>Caenorhabditis</taxon>
    </lineage>
</organism>
<feature type="coiled-coil region" evidence="3">
    <location>
        <begin position="60"/>
        <end position="87"/>
    </location>
</feature>
<evidence type="ECO:0000256" key="1">
    <source>
        <dbReference type="ARBA" id="ARBA00022754"/>
    </source>
</evidence>
<evidence type="ECO:0000256" key="2">
    <source>
        <dbReference type="ARBA" id="ARBA00023054"/>
    </source>
</evidence>
<dbReference type="Gene3D" id="2.60.40.1260">
    <property type="entry name" value="Lamin Tail domain"/>
    <property type="match status" value="2"/>
</dbReference>
<feature type="compositionally biased region" description="Polar residues" evidence="4">
    <location>
        <begin position="7"/>
        <end position="29"/>
    </location>
</feature>
<feature type="domain" description="LTD" evidence="5">
    <location>
        <begin position="1028"/>
        <end position="1145"/>
    </location>
</feature>
<evidence type="ECO:0000256" key="3">
    <source>
        <dbReference type="SAM" id="Coils"/>
    </source>
</evidence>
<dbReference type="InterPro" id="IPR001322">
    <property type="entry name" value="Lamin_tail_dom"/>
</dbReference>
<feature type="domain" description="LTD" evidence="5">
    <location>
        <begin position="455"/>
        <end position="631"/>
    </location>
</feature>
<evidence type="ECO:0000313" key="8">
    <source>
        <dbReference type="Proteomes" id="UP000827892"/>
    </source>
</evidence>
<dbReference type="SMART" id="SM01391">
    <property type="entry name" value="Filament"/>
    <property type="match status" value="2"/>
</dbReference>
<dbReference type="Pfam" id="PF00932">
    <property type="entry name" value="LTD"/>
    <property type="match status" value="1"/>
</dbReference>
<dbReference type="EMBL" id="CP090896">
    <property type="protein sequence ID" value="ULT79681.1"/>
    <property type="molecule type" value="Genomic_DNA"/>
</dbReference>
<feature type="domain" description="IF rod" evidence="6">
    <location>
        <begin position="642"/>
        <end position="995"/>
    </location>
</feature>
<dbReference type="Gene3D" id="1.20.5.500">
    <property type="entry name" value="Single helix bin"/>
    <property type="match status" value="2"/>
</dbReference>
<dbReference type="InterPro" id="IPR036415">
    <property type="entry name" value="Lamin_tail_dom_sf"/>
</dbReference>
<feature type="coiled-coil region" evidence="3">
    <location>
        <begin position="314"/>
        <end position="401"/>
    </location>
</feature>
<feature type="coiled-coil region" evidence="3">
    <location>
        <begin position="632"/>
        <end position="800"/>
    </location>
</feature>
<keyword evidence="2 3" id="KW-0175">Coiled coil</keyword>